<dbReference type="GO" id="GO:0000978">
    <property type="term" value="F:RNA polymerase II cis-regulatory region sequence-specific DNA binding"/>
    <property type="evidence" value="ECO:0007669"/>
    <property type="project" value="TreeGrafter"/>
</dbReference>
<dbReference type="InterPro" id="IPR051575">
    <property type="entry name" value="Myb-like_DNA-bd"/>
</dbReference>
<dbReference type="SUPFAM" id="SSF46689">
    <property type="entry name" value="Homeodomain-like"/>
    <property type="match status" value="2"/>
</dbReference>
<dbReference type="Gene3D" id="1.10.10.60">
    <property type="entry name" value="Homeodomain-like"/>
    <property type="match status" value="3"/>
</dbReference>
<dbReference type="PROSITE" id="PS51294">
    <property type="entry name" value="HTH_MYB"/>
    <property type="match status" value="3"/>
</dbReference>
<dbReference type="STRING" id="112090.W4GLG9"/>
<dbReference type="FunFam" id="1.10.10.60:FF:000016">
    <property type="entry name" value="Transcriptional activator Myb isoform A"/>
    <property type="match status" value="1"/>
</dbReference>
<reference evidence="10" key="1">
    <citation type="submission" date="2013-12" db="EMBL/GenBank/DDBJ databases">
        <title>The Genome Sequence of Aphanomyces astaci APO3.</title>
        <authorList>
            <consortium name="The Broad Institute Genomics Platform"/>
            <person name="Russ C."/>
            <person name="Tyler B."/>
            <person name="van West P."/>
            <person name="Dieguez-Uribeondo J."/>
            <person name="Young S.K."/>
            <person name="Zeng Q."/>
            <person name="Gargeya S."/>
            <person name="Fitzgerald M."/>
            <person name="Abouelleil A."/>
            <person name="Alvarado L."/>
            <person name="Chapman S.B."/>
            <person name="Gainer-Dewar J."/>
            <person name="Goldberg J."/>
            <person name="Griggs A."/>
            <person name="Gujja S."/>
            <person name="Hansen M."/>
            <person name="Howarth C."/>
            <person name="Imamovic A."/>
            <person name="Ireland A."/>
            <person name="Larimer J."/>
            <person name="McCowan C."/>
            <person name="Murphy C."/>
            <person name="Pearson M."/>
            <person name="Poon T.W."/>
            <person name="Priest M."/>
            <person name="Roberts A."/>
            <person name="Saif S."/>
            <person name="Shea T."/>
            <person name="Sykes S."/>
            <person name="Wortman J."/>
            <person name="Nusbaum C."/>
            <person name="Birren B."/>
        </authorList>
    </citation>
    <scope>NUCLEOTIDE SEQUENCE [LARGE SCALE GENOMIC DNA]</scope>
    <source>
        <strain evidence="10">APO3</strain>
    </source>
</reference>
<name>W4GLG9_APHAT</name>
<protein>
    <recommendedName>
        <fullName evidence="11">Myb-like DNA-binding protein</fullName>
    </recommendedName>
</protein>
<dbReference type="PROSITE" id="PS50090">
    <property type="entry name" value="MYB_LIKE"/>
    <property type="match status" value="3"/>
</dbReference>
<dbReference type="PANTHER" id="PTHR46621:SF1">
    <property type="entry name" value="SNRNA-ACTIVATING PROTEIN COMPLEX SUBUNIT 4"/>
    <property type="match status" value="1"/>
</dbReference>
<dbReference type="InterPro" id="IPR017930">
    <property type="entry name" value="Myb_dom"/>
</dbReference>
<gene>
    <name evidence="10" type="ORF">H257_06778</name>
</gene>
<sequence length="468" mass="52567">MSALLTKRGRPSDGPDSLGPSAGQKSRQLEPDSEDGMLINTRWTPEQDELLREAIDAFGSKNWKAIADRVPGRNHAQCLQRWNKVLKPGLIKGHWAADEDDLLIQLVQASTTVSWGELSKLIDGRTAKQCRERWKNHLDPSINKGSYSSEEDMLLTAAYAELGNRWTQIADRMPGRTEDSVKMRWKVLHPHSKPPTKQGRPPLMTHHAKSTASSPASPATRHSSNNPRHVPQLSFAPVQATPGGAFTDTPRHLHQRYPEDEPHFAHHHPDPSALDPDAADLMSRRASSMFESFKERDSSLLSFASVKAEDWEFFRELVLSDHFAQAMPAAPVEMVSIFDSFKDTSMTDAEFRQLVGVIENPDAIMDFIHETYASVNEDGGCPAYIPSQLLSDQLDTRLVLGDYERSPEVPREFSEPTTFGSYGRRHVLHTESLHAHVDRTASGFDGDDDDHDDDDDALLQPFHVYKRR</sequence>
<evidence type="ECO:0000256" key="7">
    <source>
        <dbReference type="SAM" id="MobiDB-lite"/>
    </source>
</evidence>
<evidence type="ECO:0000256" key="1">
    <source>
        <dbReference type="ARBA" id="ARBA00004123"/>
    </source>
</evidence>
<comment type="subcellular location">
    <subcellularLocation>
        <location evidence="1">Nucleus</location>
    </subcellularLocation>
</comment>
<keyword evidence="2" id="KW-0677">Repeat</keyword>
<dbReference type="FunFam" id="1.10.10.60:FF:000010">
    <property type="entry name" value="Transcriptional activator Myb isoform A"/>
    <property type="match status" value="1"/>
</dbReference>
<keyword evidence="3" id="KW-0805">Transcription regulation</keyword>
<feature type="domain" description="HTH myb-type" evidence="9">
    <location>
        <begin position="92"/>
        <end position="138"/>
    </location>
</feature>
<evidence type="ECO:0000313" key="10">
    <source>
        <dbReference type="EMBL" id="ETV80512.1"/>
    </source>
</evidence>
<feature type="domain" description="HTH myb-type" evidence="9">
    <location>
        <begin position="42"/>
        <end position="90"/>
    </location>
</feature>
<evidence type="ECO:0008006" key="11">
    <source>
        <dbReference type="Google" id="ProtNLM"/>
    </source>
</evidence>
<proteinExistence type="predicted"/>
<dbReference type="Pfam" id="PF00249">
    <property type="entry name" value="Myb_DNA-binding"/>
    <property type="match status" value="1"/>
</dbReference>
<dbReference type="AlphaFoldDB" id="W4GLG9"/>
<dbReference type="GO" id="GO:0005634">
    <property type="term" value="C:nucleus"/>
    <property type="evidence" value="ECO:0007669"/>
    <property type="project" value="UniProtKB-SubCell"/>
</dbReference>
<evidence type="ECO:0000256" key="4">
    <source>
        <dbReference type="ARBA" id="ARBA00023125"/>
    </source>
</evidence>
<feature type="domain" description="HTH myb-type" evidence="9">
    <location>
        <begin position="139"/>
        <end position="193"/>
    </location>
</feature>
<dbReference type="Pfam" id="PF13921">
    <property type="entry name" value="Myb_DNA-bind_6"/>
    <property type="match status" value="1"/>
</dbReference>
<keyword evidence="4" id="KW-0238">DNA-binding</keyword>
<evidence type="ECO:0000256" key="5">
    <source>
        <dbReference type="ARBA" id="ARBA00023163"/>
    </source>
</evidence>
<feature type="compositionally biased region" description="Low complexity" evidence="7">
    <location>
        <begin position="210"/>
        <end position="224"/>
    </location>
</feature>
<evidence type="ECO:0000256" key="6">
    <source>
        <dbReference type="ARBA" id="ARBA00023242"/>
    </source>
</evidence>
<keyword evidence="6" id="KW-0539">Nucleus</keyword>
<dbReference type="CDD" id="cd00167">
    <property type="entry name" value="SANT"/>
    <property type="match status" value="3"/>
</dbReference>
<feature type="region of interest" description="Disordered" evidence="7">
    <location>
        <begin position="187"/>
        <end position="272"/>
    </location>
</feature>
<dbReference type="GO" id="GO:0042795">
    <property type="term" value="P:snRNA transcription by RNA polymerase II"/>
    <property type="evidence" value="ECO:0007669"/>
    <property type="project" value="TreeGrafter"/>
</dbReference>
<dbReference type="GO" id="GO:0042796">
    <property type="term" value="P:snRNA transcription by RNA polymerase III"/>
    <property type="evidence" value="ECO:0007669"/>
    <property type="project" value="TreeGrafter"/>
</dbReference>
<dbReference type="InterPro" id="IPR009057">
    <property type="entry name" value="Homeodomain-like_sf"/>
</dbReference>
<dbReference type="GO" id="GO:0019185">
    <property type="term" value="C:snRNA-activating protein complex"/>
    <property type="evidence" value="ECO:0007669"/>
    <property type="project" value="TreeGrafter"/>
</dbReference>
<evidence type="ECO:0000256" key="3">
    <source>
        <dbReference type="ARBA" id="ARBA00023015"/>
    </source>
</evidence>
<feature type="compositionally biased region" description="Basic and acidic residues" evidence="7">
    <location>
        <begin position="256"/>
        <end position="270"/>
    </location>
</feature>
<evidence type="ECO:0000259" key="8">
    <source>
        <dbReference type="PROSITE" id="PS50090"/>
    </source>
</evidence>
<dbReference type="OrthoDB" id="2143914at2759"/>
<dbReference type="SMART" id="SM00717">
    <property type="entry name" value="SANT"/>
    <property type="match status" value="3"/>
</dbReference>
<dbReference type="RefSeq" id="XP_009830436.1">
    <property type="nucleotide sequence ID" value="XM_009832134.1"/>
</dbReference>
<feature type="domain" description="Myb-like" evidence="8">
    <location>
        <begin position="42"/>
        <end position="86"/>
    </location>
</feature>
<keyword evidence="5" id="KW-0804">Transcription</keyword>
<feature type="region of interest" description="Disordered" evidence="7">
    <location>
        <begin position="1"/>
        <end position="38"/>
    </location>
</feature>
<evidence type="ECO:0000256" key="2">
    <source>
        <dbReference type="ARBA" id="ARBA00022737"/>
    </source>
</evidence>
<dbReference type="EMBL" id="KI913126">
    <property type="protein sequence ID" value="ETV80512.1"/>
    <property type="molecule type" value="Genomic_DNA"/>
</dbReference>
<accession>W4GLG9</accession>
<dbReference type="PANTHER" id="PTHR46621">
    <property type="entry name" value="SNRNA-ACTIVATING PROTEIN COMPLEX SUBUNIT 4"/>
    <property type="match status" value="1"/>
</dbReference>
<dbReference type="VEuPathDB" id="FungiDB:H257_06778"/>
<dbReference type="GeneID" id="20808774"/>
<feature type="domain" description="Myb-like" evidence="8">
    <location>
        <begin position="139"/>
        <end position="189"/>
    </location>
</feature>
<dbReference type="GO" id="GO:0001006">
    <property type="term" value="F:RNA polymerase III type 3 promoter sequence-specific DNA binding"/>
    <property type="evidence" value="ECO:0007669"/>
    <property type="project" value="TreeGrafter"/>
</dbReference>
<feature type="domain" description="Myb-like" evidence="8">
    <location>
        <begin position="87"/>
        <end position="138"/>
    </location>
</feature>
<evidence type="ECO:0000259" key="9">
    <source>
        <dbReference type="PROSITE" id="PS51294"/>
    </source>
</evidence>
<organism evidence="10">
    <name type="scientific">Aphanomyces astaci</name>
    <name type="common">Crayfish plague agent</name>
    <dbReference type="NCBI Taxonomy" id="112090"/>
    <lineage>
        <taxon>Eukaryota</taxon>
        <taxon>Sar</taxon>
        <taxon>Stramenopiles</taxon>
        <taxon>Oomycota</taxon>
        <taxon>Saprolegniomycetes</taxon>
        <taxon>Saprolegniales</taxon>
        <taxon>Verrucalvaceae</taxon>
        <taxon>Aphanomyces</taxon>
    </lineage>
</organism>
<dbReference type="InterPro" id="IPR001005">
    <property type="entry name" value="SANT/Myb"/>
</dbReference>